<organism evidence="2">
    <name type="scientific">Gulosibacter sediminis</name>
    <dbReference type="NCBI Taxonomy" id="1729695"/>
    <lineage>
        <taxon>Bacteria</taxon>
        <taxon>Bacillati</taxon>
        <taxon>Actinomycetota</taxon>
        <taxon>Actinomycetes</taxon>
        <taxon>Micrococcales</taxon>
        <taxon>Microbacteriaceae</taxon>
        <taxon>Gulosibacter</taxon>
    </lineage>
</organism>
<feature type="region of interest" description="Disordered" evidence="1">
    <location>
        <begin position="80"/>
        <end position="114"/>
    </location>
</feature>
<reference evidence="2" key="1">
    <citation type="submission" date="2022-05" db="EMBL/GenBank/DDBJ databases">
        <title>Complete genome sequence of toluene-degrading Gulosibacter sediminis strain ACHW.36C.</title>
        <authorList>
            <person name="Wai A.C."/>
            <person name="Lai G.K."/>
            <person name="Griffin S.D."/>
            <person name="Leung F.C."/>
        </authorList>
    </citation>
    <scope>NUCLEOTIDE SEQUENCE [LARGE SCALE GENOMIC DNA]</scope>
    <source>
        <strain evidence="2">ACHW.36C</strain>
    </source>
</reference>
<protein>
    <recommendedName>
        <fullName evidence="3">DNA primase</fullName>
    </recommendedName>
</protein>
<name>A0ABY4N1F5_9MICO</name>
<gene>
    <name evidence="2" type="ORF">M3M28_05225</name>
</gene>
<evidence type="ECO:0008006" key="3">
    <source>
        <dbReference type="Google" id="ProtNLM"/>
    </source>
</evidence>
<sequence length="114" mass="12832">MPKYAVMLRYEVVSGLVVEAKDEDEAAMLATEHEANLHDSLEDTEEIEVVVRSWGGGDVEIEEAADADEAAELLDEWADDYEVGDDYDEDDLDDEEFDDIDEGDVELDEGEKRD</sequence>
<proteinExistence type="predicted"/>
<accession>A0ABY4N1F5</accession>
<evidence type="ECO:0000256" key="1">
    <source>
        <dbReference type="SAM" id="MobiDB-lite"/>
    </source>
</evidence>
<dbReference type="EMBL" id="CP097160">
    <property type="protein sequence ID" value="UQN15854.1"/>
    <property type="molecule type" value="Genomic_DNA"/>
</dbReference>
<evidence type="ECO:0000313" key="2">
    <source>
        <dbReference type="EMBL" id="UQN15854.1"/>
    </source>
</evidence>